<name>A0ABQ1YLH1_9BACL</name>
<sequence length="77" mass="8634">MVESWIKKNYLTGMLDVVGECIVWGSSDMYYGIYTPIDKFEKMFGAVIQNALDTGSDVKQAIRDSDADNTKGFNDIL</sequence>
<gene>
    <name evidence="1" type="ORF">GCM10008013_30600</name>
</gene>
<proteinExistence type="predicted"/>
<accession>A0ABQ1YLH1</accession>
<protein>
    <submittedName>
        <fullName evidence="1">Uncharacterized protein</fullName>
    </submittedName>
</protein>
<evidence type="ECO:0000313" key="2">
    <source>
        <dbReference type="Proteomes" id="UP000659344"/>
    </source>
</evidence>
<dbReference type="EMBL" id="BMFT01000001">
    <property type="protein sequence ID" value="GGH28524.1"/>
    <property type="molecule type" value="Genomic_DNA"/>
</dbReference>
<organism evidence="1 2">
    <name type="scientific">Paenibacillus segetis</name>
    <dbReference type="NCBI Taxonomy" id="1325360"/>
    <lineage>
        <taxon>Bacteria</taxon>
        <taxon>Bacillati</taxon>
        <taxon>Bacillota</taxon>
        <taxon>Bacilli</taxon>
        <taxon>Bacillales</taxon>
        <taxon>Paenibacillaceae</taxon>
        <taxon>Paenibacillus</taxon>
    </lineage>
</organism>
<reference evidence="2" key="1">
    <citation type="journal article" date="2019" name="Int. J. Syst. Evol. Microbiol.">
        <title>The Global Catalogue of Microorganisms (GCM) 10K type strain sequencing project: providing services to taxonomists for standard genome sequencing and annotation.</title>
        <authorList>
            <consortium name="The Broad Institute Genomics Platform"/>
            <consortium name="The Broad Institute Genome Sequencing Center for Infectious Disease"/>
            <person name="Wu L."/>
            <person name="Ma J."/>
        </authorList>
    </citation>
    <scope>NUCLEOTIDE SEQUENCE [LARGE SCALE GENOMIC DNA]</scope>
    <source>
        <strain evidence="2">CGMCC 1.12769</strain>
    </source>
</reference>
<dbReference type="RefSeq" id="WP_188540239.1">
    <property type="nucleotide sequence ID" value="NZ_BMFT01000001.1"/>
</dbReference>
<dbReference type="Proteomes" id="UP000659344">
    <property type="component" value="Unassembled WGS sequence"/>
</dbReference>
<keyword evidence="2" id="KW-1185">Reference proteome</keyword>
<comment type="caution">
    <text evidence="1">The sequence shown here is derived from an EMBL/GenBank/DDBJ whole genome shotgun (WGS) entry which is preliminary data.</text>
</comment>
<evidence type="ECO:0000313" key="1">
    <source>
        <dbReference type="EMBL" id="GGH28524.1"/>
    </source>
</evidence>